<evidence type="ECO:0000256" key="1">
    <source>
        <dbReference type="SAM" id="MobiDB-lite"/>
    </source>
</evidence>
<reference evidence="3 4" key="1">
    <citation type="submission" date="2019-11" db="EMBL/GenBank/DDBJ databases">
        <authorList>
            <person name="He Y."/>
        </authorList>
    </citation>
    <scope>NUCLEOTIDE SEQUENCE [LARGE SCALE GENOMIC DNA]</scope>
    <source>
        <strain evidence="3 4">SCSIO 58843</strain>
    </source>
</reference>
<protein>
    <submittedName>
        <fullName evidence="3">Uncharacterized protein</fullName>
    </submittedName>
</protein>
<keyword evidence="2" id="KW-0472">Membrane</keyword>
<evidence type="ECO:0000313" key="4">
    <source>
        <dbReference type="Proteomes" id="UP000334019"/>
    </source>
</evidence>
<gene>
    <name evidence="3" type="ORF">GH723_14130</name>
</gene>
<dbReference type="EMBL" id="CP045851">
    <property type="protein sequence ID" value="QGG96145.1"/>
    <property type="molecule type" value="Genomic_DNA"/>
</dbReference>
<accession>A0A5Q2RSG5</accession>
<dbReference type="RefSeq" id="WP_153760251.1">
    <property type="nucleotide sequence ID" value="NZ_CP045851.1"/>
</dbReference>
<sequence>MSSYDPRRSRPTPKVTPDEESAPIDVLLGPDPSPAEPDPLATTAPSTEPPPVAAADLPPAAGIQSMEVRPSALAQLAPLLGVALLAVLVWLVRRSRR</sequence>
<feature type="region of interest" description="Disordered" evidence="1">
    <location>
        <begin position="1"/>
        <end position="58"/>
    </location>
</feature>
<evidence type="ECO:0000256" key="2">
    <source>
        <dbReference type="SAM" id="Phobius"/>
    </source>
</evidence>
<name>A0A5Q2RSG5_9ACTN</name>
<keyword evidence="2" id="KW-1133">Transmembrane helix</keyword>
<dbReference type="KEGG" id="atq:GH723_14130"/>
<keyword evidence="2" id="KW-0812">Transmembrane</keyword>
<evidence type="ECO:0000313" key="3">
    <source>
        <dbReference type="EMBL" id="QGG96145.1"/>
    </source>
</evidence>
<feature type="transmembrane region" description="Helical" evidence="2">
    <location>
        <begin position="72"/>
        <end position="92"/>
    </location>
</feature>
<keyword evidence="4" id="KW-1185">Reference proteome</keyword>
<dbReference type="AlphaFoldDB" id="A0A5Q2RSG5"/>
<organism evidence="3 4">
    <name type="scientific">Actinomarinicola tropica</name>
    <dbReference type="NCBI Taxonomy" id="2789776"/>
    <lineage>
        <taxon>Bacteria</taxon>
        <taxon>Bacillati</taxon>
        <taxon>Actinomycetota</taxon>
        <taxon>Acidimicrobiia</taxon>
        <taxon>Acidimicrobiales</taxon>
        <taxon>Iamiaceae</taxon>
        <taxon>Actinomarinicola</taxon>
    </lineage>
</organism>
<proteinExistence type="predicted"/>
<dbReference type="Proteomes" id="UP000334019">
    <property type="component" value="Chromosome"/>
</dbReference>